<dbReference type="EMBL" id="CP137641">
    <property type="protein sequence ID" value="WOX55027.1"/>
    <property type="molecule type" value="Genomic_DNA"/>
</dbReference>
<organism evidence="1 2">
    <name type="scientific">Methanoculleus palmolei</name>
    <dbReference type="NCBI Taxonomy" id="72612"/>
    <lineage>
        <taxon>Archaea</taxon>
        <taxon>Methanobacteriati</taxon>
        <taxon>Methanobacteriota</taxon>
        <taxon>Stenosarchaea group</taxon>
        <taxon>Methanomicrobia</taxon>
        <taxon>Methanomicrobiales</taxon>
        <taxon>Methanomicrobiaceae</taxon>
        <taxon>Methanoculleus</taxon>
    </lineage>
</organism>
<dbReference type="Proteomes" id="UP001626603">
    <property type="component" value="Chromosome"/>
</dbReference>
<accession>A0ABD8A6C9</accession>
<reference evidence="1 2" key="1">
    <citation type="submission" date="2023-10" db="EMBL/GenBank/DDBJ databases">
        <title>The complete genome sequence of Methanoculleus palmolei DSM 4273.</title>
        <authorList>
            <person name="Lai S.-J."/>
            <person name="You Y.-T."/>
            <person name="Chen S.-C."/>
        </authorList>
    </citation>
    <scope>NUCLEOTIDE SEQUENCE [LARGE SCALE GENOMIC DNA]</scope>
    <source>
        <strain evidence="1 2">DSM 4273</strain>
    </source>
</reference>
<gene>
    <name evidence="1" type="ORF">R6Y95_06005</name>
</gene>
<dbReference type="Gene3D" id="3.40.720.10">
    <property type="entry name" value="Alkaline Phosphatase, subunit A"/>
    <property type="match status" value="1"/>
</dbReference>
<evidence type="ECO:0000313" key="2">
    <source>
        <dbReference type="Proteomes" id="UP001626603"/>
    </source>
</evidence>
<protein>
    <submittedName>
        <fullName evidence="1">Uncharacterized protein</fullName>
    </submittedName>
</protein>
<keyword evidence="2" id="KW-1185">Reference proteome</keyword>
<proteinExistence type="predicted"/>
<name>A0ABD8A6C9_9EURY</name>
<dbReference type="InterPro" id="IPR017850">
    <property type="entry name" value="Alkaline_phosphatase_core_sf"/>
</dbReference>
<dbReference type="AlphaFoldDB" id="A0ABD8A6C9"/>
<evidence type="ECO:0000313" key="1">
    <source>
        <dbReference type="EMBL" id="WOX55027.1"/>
    </source>
</evidence>
<sequence>MDSVASGIHPGSDASHLALLSRKITAPTRWPVVIRGPGVRTDRFDEVSCVEGDPQRIRGGDLMPIVPDLINKSHKYGA</sequence>